<reference evidence="1" key="1">
    <citation type="submission" date="2021-12" db="EMBL/GenBank/DDBJ databases">
        <title>Convergent genome expansion in fungi linked to evolution of root-endophyte symbiosis.</title>
        <authorList>
            <consortium name="DOE Joint Genome Institute"/>
            <person name="Ke Y.-H."/>
            <person name="Bonito G."/>
            <person name="Liao H.-L."/>
            <person name="Looney B."/>
            <person name="Rojas-Flechas A."/>
            <person name="Nash J."/>
            <person name="Hameed K."/>
            <person name="Schadt C."/>
            <person name="Martin F."/>
            <person name="Crous P.W."/>
            <person name="Miettinen O."/>
            <person name="Magnuson J.K."/>
            <person name="Labbe J."/>
            <person name="Jacobson D."/>
            <person name="Doktycz M.J."/>
            <person name="Veneault-Fourrey C."/>
            <person name="Kuo A."/>
            <person name="Mondo S."/>
            <person name="Calhoun S."/>
            <person name="Riley R."/>
            <person name="Ohm R."/>
            <person name="LaButti K."/>
            <person name="Andreopoulos B."/>
            <person name="Pangilinan J."/>
            <person name="Nolan M."/>
            <person name="Tritt A."/>
            <person name="Clum A."/>
            <person name="Lipzen A."/>
            <person name="Daum C."/>
            <person name="Barry K."/>
            <person name="Grigoriev I.V."/>
            <person name="Vilgalys R."/>
        </authorList>
    </citation>
    <scope>NUCLEOTIDE SEQUENCE</scope>
    <source>
        <strain evidence="1">PMI_201</strain>
    </source>
</reference>
<comment type="caution">
    <text evidence="1">The sequence shown here is derived from an EMBL/GenBank/DDBJ whole genome shotgun (WGS) entry which is preliminary data.</text>
</comment>
<dbReference type="EMBL" id="JAJTJA010000001">
    <property type="protein sequence ID" value="KAH8705022.1"/>
    <property type="molecule type" value="Genomic_DNA"/>
</dbReference>
<dbReference type="AlphaFoldDB" id="A0AAD4L324"/>
<evidence type="ECO:0000313" key="2">
    <source>
        <dbReference type="Proteomes" id="UP001201262"/>
    </source>
</evidence>
<accession>A0AAD4L324</accession>
<organism evidence="1 2">
    <name type="scientific">Talaromyces proteolyticus</name>
    <dbReference type="NCBI Taxonomy" id="1131652"/>
    <lineage>
        <taxon>Eukaryota</taxon>
        <taxon>Fungi</taxon>
        <taxon>Dikarya</taxon>
        <taxon>Ascomycota</taxon>
        <taxon>Pezizomycotina</taxon>
        <taxon>Eurotiomycetes</taxon>
        <taxon>Eurotiomycetidae</taxon>
        <taxon>Eurotiales</taxon>
        <taxon>Trichocomaceae</taxon>
        <taxon>Talaromyces</taxon>
        <taxon>Talaromyces sect. Bacilispori</taxon>
    </lineage>
</organism>
<protein>
    <submittedName>
        <fullName evidence="1">Uncharacterized protein</fullName>
    </submittedName>
</protein>
<dbReference type="GeneID" id="70245057"/>
<evidence type="ECO:0000313" key="1">
    <source>
        <dbReference type="EMBL" id="KAH8705022.1"/>
    </source>
</evidence>
<sequence>MSLTDSFVALLSRCANLSLWVSTIRASIRVTMQNDLLMTHMGIHGYAADRIRNIIMSHVHCCHQPPIMLVQHGTSV</sequence>
<keyword evidence="2" id="KW-1185">Reference proteome</keyword>
<dbReference type="Proteomes" id="UP001201262">
    <property type="component" value="Unassembled WGS sequence"/>
</dbReference>
<gene>
    <name evidence="1" type="ORF">BGW36DRAFT_366670</name>
</gene>
<dbReference type="RefSeq" id="XP_046077643.1">
    <property type="nucleotide sequence ID" value="XM_046214770.1"/>
</dbReference>
<proteinExistence type="predicted"/>
<name>A0AAD4L324_9EURO</name>